<proteinExistence type="predicted"/>
<evidence type="ECO:0000313" key="3">
    <source>
        <dbReference type="Proteomes" id="UP000547973"/>
    </source>
</evidence>
<feature type="transmembrane region" description="Helical" evidence="1">
    <location>
        <begin position="80"/>
        <end position="104"/>
    </location>
</feature>
<feature type="transmembrane region" description="Helical" evidence="1">
    <location>
        <begin position="264"/>
        <end position="284"/>
    </location>
</feature>
<feature type="transmembrane region" description="Helical" evidence="1">
    <location>
        <begin position="144"/>
        <end position="163"/>
    </location>
</feature>
<feature type="transmembrane region" description="Helical" evidence="1">
    <location>
        <begin position="330"/>
        <end position="354"/>
    </location>
</feature>
<feature type="transmembrane region" description="Helical" evidence="1">
    <location>
        <begin position="651"/>
        <end position="675"/>
    </location>
</feature>
<keyword evidence="1" id="KW-0812">Transmembrane</keyword>
<feature type="transmembrane region" description="Helical" evidence="1">
    <location>
        <begin position="733"/>
        <end position="753"/>
    </location>
</feature>
<feature type="transmembrane region" description="Helical" evidence="1">
    <location>
        <begin position="695"/>
        <end position="713"/>
    </location>
</feature>
<name>A0A7Y9ZBW6_9MICO</name>
<sequence>MMSSTNSPSQAHDAENHLAHGLRSELRERLLGVATMDRPLRIATAVTFAGLIAAAVSIAAREVKAPAVSLGTVDNVQVTLSAPLFAVALVLLCLGLGFVVASVLLATPVVASVGTVLLVALVGWATGVLGIAGLNVLLPGWARWVTRGLLAAMLLGGLVVLLIRRGRHGDAADDRRLRLVVLIVACVLFGGYFLVLWSASPTINGLTLFPQTVSLLMGDVALLATPLLMIASVDFGEWGKFGVERISRHRRASGDEPAAPRRRVVGSVVASVVAIVFGFVILRGSAGHRLWGFTEALMLLLAGIGLLLLGGRALRVSRFEWPKALSFAALFGVSATITWLVAAGAGAATGAYAVPPLPPVTAQGDYTSSANVQSVTGTTGFTALIPLGWTFTSDAASKLDYVKNTFPDGSAVLLAGFVASAGTTLAALETELTTTQVGGTSSDQGWTKASVQPQAGGSAFIWLRTESGGQERGFFGDATGANAATELAQLEAIVRTVRTSDQTPATLATVLAANGGLAVDDAQAQHRTDLIKAFGIGIELALTLAGLALFAIFGRRWSATWRTLVMVFATITVVTLLATVSALGRVLAGPAATWPVLTVGGLLAAAAVLAAVAIGIASRSRAAWADRLLAALPGMLGAIIALAAINELYDAALGAATVPAWAAILILAAVGWDIVASGETITNLASTTFPRSTRVLAYFGYILVLAAAMVFYSGQVSSATGRPVTDLFFEPEATTQSALFRIGFPLLLTLFLLQIASPKRQAVPHG</sequence>
<feature type="transmembrane region" description="Helical" evidence="1">
    <location>
        <begin position="533"/>
        <end position="553"/>
    </location>
</feature>
<feature type="transmembrane region" description="Helical" evidence="1">
    <location>
        <begin position="116"/>
        <end position="138"/>
    </location>
</feature>
<feature type="transmembrane region" description="Helical" evidence="1">
    <location>
        <begin position="179"/>
        <end position="200"/>
    </location>
</feature>
<comment type="caution">
    <text evidence="2">The sequence shown here is derived from an EMBL/GenBank/DDBJ whole genome shotgun (WGS) entry which is preliminary data.</text>
</comment>
<gene>
    <name evidence="2" type="ORF">BKA03_002641</name>
</gene>
<keyword evidence="1" id="KW-1133">Transmembrane helix</keyword>
<dbReference type="RefSeq" id="WP_062074334.1">
    <property type="nucleotide sequence ID" value="NZ_BBRC01000002.1"/>
</dbReference>
<feature type="transmembrane region" description="Helical" evidence="1">
    <location>
        <begin position="290"/>
        <end position="309"/>
    </location>
</feature>
<reference evidence="2 3" key="1">
    <citation type="submission" date="2020-07" db="EMBL/GenBank/DDBJ databases">
        <title>Sequencing the genomes of 1000 actinobacteria strains.</title>
        <authorList>
            <person name="Klenk H.-P."/>
        </authorList>
    </citation>
    <scope>NUCLEOTIDE SEQUENCE [LARGE SCALE GENOMIC DNA]</scope>
    <source>
        <strain evidence="2 3">DSM 19970</strain>
    </source>
</reference>
<dbReference type="Proteomes" id="UP000547973">
    <property type="component" value="Unassembled WGS sequence"/>
</dbReference>
<feature type="transmembrane region" description="Helical" evidence="1">
    <location>
        <begin position="565"/>
        <end position="588"/>
    </location>
</feature>
<organism evidence="2 3">
    <name type="scientific">Demequina lutea</name>
    <dbReference type="NCBI Taxonomy" id="431489"/>
    <lineage>
        <taxon>Bacteria</taxon>
        <taxon>Bacillati</taxon>
        <taxon>Actinomycetota</taxon>
        <taxon>Actinomycetes</taxon>
        <taxon>Micrococcales</taxon>
        <taxon>Demequinaceae</taxon>
        <taxon>Demequina</taxon>
    </lineage>
</organism>
<keyword evidence="3" id="KW-1185">Reference proteome</keyword>
<dbReference type="AlphaFoldDB" id="A0A7Y9ZBW6"/>
<evidence type="ECO:0000256" key="1">
    <source>
        <dbReference type="SAM" id="Phobius"/>
    </source>
</evidence>
<feature type="transmembrane region" description="Helical" evidence="1">
    <location>
        <begin position="39"/>
        <end position="60"/>
    </location>
</feature>
<dbReference type="OrthoDB" id="9853227at2"/>
<keyword evidence="1" id="KW-0472">Membrane</keyword>
<protein>
    <submittedName>
        <fullName evidence="2">Uncharacterized protein</fullName>
    </submittedName>
</protein>
<accession>A0A7Y9ZBW6</accession>
<feature type="transmembrane region" description="Helical" evidence="1">
    <location>
        <begin position="628"/>
        <end position="645"/>
    </location>
</feature>
<feature type="transmembrane region" description="Helical" evidence="1">
    <location>
        <begin position="594"/>
        <end position="616"/>
    </location>
</feature>
<feature type="transmembrane region" description="Helical" evidence="1">
    <location>
        <begin position="220"/>
        <end position="243"/>
    </location>
</feature>
<dbReference type="EMBL" id="JACBZO010000001">
    <property type="protein sequence ID" value="NYI42522.1"/>
    <property type="molecule type" value="Genomic_DNA"/>
</dbReference>
<evidence type="ECO:0000313" key="2">
    <source>
        <dbReference type="EMBL" id="NYI42522.1"/>
    </source>
</evidence>